<keyword evidence="1" id="KW-0812">Transmembrane</keyword>
<reference evidence="2" key="2">
    <citation type="submission" date="2023-06" db="EMBL/GenBank/DDBJ databases">
        <authorList>
            <consortium name="Lawrence Berkeley National Laboratory"/>
            <person name="Haridas S."/>
            <person name="Hensen N."/>
            <person name="Bonometti L."/>
            <person name="Westerberg I."/>
            <person name="Brannstrom I.O."/>
            <person name="Guillou S."/>
            <person name="Cros-Aarteil S."/>
            <person name="Calhoun S."/>
            <person name="Kuo A."/>
            <person name="Mondo S."/>
            <person name="Pangilinan J."/>
            <person name="Riley R."/>
            <person name="Labutti K."/>
            <person name="Andreopoulos B."/>
            <person name="Lipzen A."/>
            <person name="Chen C."/>
            <person name="Yanf M."/>
            <person name="Daum C."/>
            <person name="Ng V."/>
            <person name="Clum A."/>
            <person name="Steindorff A."/>
            <person name="Ohm R."/>
            <person name="Martin F."/>
            <person name="Silar P."/>
            <person name="Natvig D."/>
            <person name="Lalanne C."/>
            <person name="Gautier V."/>
            <person name="Ament-Velasquez S.L."/>
            <person name="Kruys A."/>
            <person name="Hutchinson M.I."/>
            <person name="Powell A.J."/>
            <person name="Barry K."/>
            <person name="Miller A.N."/>
            <person name="Grigoriev I.V."/>
            <person name="Debuchy R."/>
            <person name="Gladieux P."/>
            <person name="Thoren M.H."/>
            <person name="Johannesson H."/>
        </authorList>
    </citation>
    <scope>NUCLEOTIDE SEQUENCE</scope>
    <source>
        <strain evidence="2">CBS 958.72</strain>
    </source>
</reference>
<reference evidence="2" key="1">
    <citation type="journal article" date="2023" name="Mol. Phylogenet. Evol.">
        <title>Genome-scale phylogeny and comparative genomics of the fungal order Sordariales.</title>
        <authorList>
            <person name="Hensen N."/>
            <person name="Bonometti L."/>
            <person name="Westerberg I."/>
            <person name="Brannstrom I.O."/>
            <person name="Guillou S."/>
            <person name="Cros-Aarteil S."/>
            <person name="Calhoun S."/>
            <person name="Haridas S."/>
            <person name="Kuo A."/>
            <person name="Mondo S."/>
            <person name="Pangilinan J."/>
            <person name="Riley R."/>
            <person name="LaButti K."/>
            <person name="Andreopoulos B."/>
            <person name="Lipzen A."/>
            <person name="Chen C."/>
            <person name="Yan M."/>
            <person name="Daum C."/>
            <person name="Ng V."/>
            <person name="Clum A."/>
            <person name="Steindorff A."/>
            <person name="Ohm R.A."/>
            <person name="Martin F."/>
            <person name="Silar P."/>
            <person name="Natvig D.O."/>
            <person name="Lalanne C."/>
            <person name="Gautier V."/>
            <person name="Ament-Velasquez S.L."/>
            <person name="Kruys A."/>
            <person name="Hutchinson M.I."/>
            <person name="Powell A.J."/>
            <person name="Barry K."/>
            <person name="Miller A.N."/>
            <person name="Grigoriev I.V."/>
            <person name="Debuchy R."/>
            <person name="Gladieux P."/>
            <person name="Hiltunen Thoren M."/>
            <person name="Johannesson H."/>
        </authorList>
    </citation>
    <scope>NUCLEOTIDE SEQUENCE</scope>
    <source>
        <strain evidence="2">CBS 958.72</strain>
    </source>
</reference>
<keyword evidence="1" id="KW-1133">Transmembrane helix</keyword>
<dbReference type="Proteomes" id="UP001287356">
    <property type="component" value="Unassembled WGS sequence"/>
</dbReference>
<dbReference type="AlphaFoldDB" id="A0AAE0TYE8"/>
<gene>
    <name evidence="2" type="ORF">B0T24DRAFT_607556</name>
</gene>
<organism evidence="2 3">
    <name type="scientific">Lasiosphaeria ovina</name>
    <dbReference type="NCBI Taxonomy" id="92902"/>
    <lineage>
        <taxon>Eukaryota</taxon>
        <taxon>Fungi</taxon>
        <taxon>Dikarya</taxon>
        <taxon>Ascomycota</taxon>
        <taxon>Pezizomycotina</taxon>
        <taxon>Sordariomycetes</taxon>
        <taxon>Sordariomycetidae</taxon>
        <taxon>Sordariales</taxon>
        <taxon>Lasiosphaeriaceae</taxon>
        <taxon>Lasiosphaeria</taxon>
    </lineage>
</organism>
<evidence type="ECO:0000313" key="2">
    <source>
        <dbReference type="EMBL" id="KAK3384203.1"/>
    </source>
</evidence>
<comment type="caution">
    <text evidence="2">The sequence shown here is derived from an EMBL/GenBank/DDBJ whole genome shotgun (WGS) entry which is preliminary data.</text>
</comment>
<name>A0AAE0TYE8_9PEZI</name>
<evidence type="ECO:0000256" key="1">
    <source>
        <dbReference type="SAM" id="Phobius"/>
    </source>
</evidence>
<feature type="transmembrane region" description="Helical" evidence="1">
    <location>
        <begin position="6"/>
        <end position="22"/>
    </location>
</feature>
<dbReference type="EMBL" id="JAULSN010000001">
    <property type="protein sequence ID" value="KAK3384203.1"/>
    <property type="molecule type" value="Genomic_DNA"/>
</dbReference>
<feature type="transmembrane region" description="Helical" evidence="1">
    <location>
        <begin position="42"/>
        <end position="64"/>
    </location>
</feature>
<accession>A0AAE0TYE8</accession>
<feature type="non-terminal residue" evidence="2">
    <location>
        <position position="132"/>
    </location>
</feature>
<proteinExistence type="predicted"/>
<keyword evidence="1" id="KW-0472">Membrane</keyword>
<keyword evidence="3" id="KW-1185">Reference proteome</keyword>
<sequence length="132" mass="14759">MGLLAIRPVGGLMIPHGIFFILPQASQRRLQARYLGSDKIGLVWAAGPVWSVIIWDACVLWVWLRGEDGTSQRRLILCLARRGSQGQSSIKHPEMRALALLGFLDESAQPPAFRGAFGYYRGRGLRLRETEN</sequence>
<protein>
    <submittedName>
        <fullName evidence="2">Uncharacterized protein</fullName>
    </submittedName>
</protein>
<evidence type="ECO:0000313" key="3">
    <source>
        <dbReference type="Proteomes" id="UP001287356"/>
    </source>
</evidence>